<dbReference type="Pfam" id="PF14854">
    <property type="entry name" value="LURAP"/>
    <property type="match status" value="1"/>
</dbReference>
<feature type="region of interest" description="Disordered" evidence="2">
    <location>
        <begin position="1"/>
        <end position="63"/>
    </location>
</feature>
<feature type="region of interest" description="Disordered" evidence="2">
    <location>
        <begin position="417"/>
        <end position="437"/>
    </location>
</feature>
<feature type="compositionally biased region" description="Polar residues" evidence="2">
    <location>
        <begin position="497"/>
        <end position="511"/>
    </location>
</feature>
<feature type="region of interest" description="Disordered" evidence="2">
    <location>
        <begin position="562"/>
        <end position="594"/>
    </location>
</feature>
<evidence type="ECO:0000313" key="4">
    <source>
        <dbReference type="RefSeq" id="XP_030370268.1"/>
    </source>
</evidence>
<evidence type="ECO:0000256" key="1">
    <source>
        <dbReference type="ARBA" id="ARBA00038125"/>
    </source>
</evidence>
<feature type="compositionally biased region" description="Low complexity" evidence="2">
    <location>
        <begin position="316"/>
        <end position="338"/>
    </location>
</feature>
<feature type="compositionally biased region" description="Acidic residues" evidence="2">
    <location>
        <begin position="465"/>
        <end position="494"/>
    </location>
</feature>
<dbReference type="OrthoDB" id="1681166at2759"/>
<feature type="region of interest" description="Disordered" evidence="2">
    <location>
        <begin position="87"/>
        <end position="137"/>
    </location>
</feature>
<evidence type="ECO:0000256" key="2">
    <source>
        <dbReference type="SAM" id="MobiDB-lite"/>
    </source>
</evidence>
<feature type="region of interest" description="Disordered" evidence="2">
    <location>
        <begin position="636"/>
        <end position="680"/>
    </location>
</feature>
<dbReference type="PANTHER" id="PTHR46949">
    <property type="entry name" value="LEUCINE REPEAT ADAPTER PROTEIN 25"/>
    <property type="match status" value="1"/>
</dbReference>
<dbReference type="Proteomes" id="UP000504634">
    <property type="component" value="Unplaced"/>
</dbReference>
<feature type="compositionally biased region" description="Polar residues" evidence="2">
    <location>
        <begin position="859"/>
        <end position="870"/>
    </location>
</feature>
<feature type="compositionally biased region" description="Acidic residues" evidence="2">
    <location>
        <begin position="800"/>
        <end position="816"/>
    </location>
</feature>
<feature type="compositionally biased region" description="Low complexity" evidence="2">
    <location>
        <begin position="882"/>
        <end position="913"/>
    </location>
</feature>
<keyword evidence="3" id="KW-1185">Reference proteome</keyword>
<organism evidence="3 4">
    <name type="scientific">Drosophila lebanonensis</name>
    <name type="common">Fruit fly</name>
    <name type="synonym">Scaptodrosophila lebanonensis</name>
    <dbReference type="NCBI Taxonomy" id="7225"/>
    <lineage>
        <taxon>Eukaryota</taxon>
        <taxon>Metazoa</taxon>
        <taxon>Ecdysozoa</taxon>
        <taxon>Arthropoda</taxon>
        <taxon>Hexapoda</taxon>
        <taxon>Insecta</taxon>
        <taxon>Pterygota</taxon>
        <taxon>Neoptera</taxon>
        <taxon>Endopterygota</taxon>
        <taxon>Diptera</taxon>
        <taxon>Brachycera</taxon>
        <taxon>Muscomorpha</taxon>
        <taxon>Ephydroidea</taxon>
        <taxon>Drosophilidae</taxon>
        <taxon>Scaptodrosophila</taxon>
    </lineage>
</organism>
<feature type="compositionally biased region" description="Low complexity" evidence="2">
    <location>
        <begin position="638"/>
        <end position="653"/>
    </location>
</feature>
<feature type="region of interest" description="Disordered" evidence="2">
    <location>
        <begin position="800"/>
        <end position="940"/>
    </location>
</feature>
<feature type="region of interest" description="Disordered" evidence="2">
    <location>
        <begin position="465"/>
        <end position="539"/>
    </location>
</feature>
<dbReference type="GeneID" id="115620913"/>
<feature type="region of interest" description="Disordered" evidence="2">
    <location>
        <begin position="227"/>
        <end position="250"/>
    </location>
</feature>
<feature type="compositionally biased region" description="Polar residues" evidence="2">
    <location>
        <begin position="351"/>
        <end position="387"/>
    </location>
</feature>
<reference evidence="4" key="1">
    <citation type="submission" date="2025-08" db="UniProtKB">
        <authorList>
            <consortium name="RefSeq"/>
        </authorList>
    </citation>
    <scope>IDENTIFICATION</scope>
    <source>
        <strain evidence="4">11010-0011.00</strain>
        <tissue evidence="4">Whole body</tissue>
    </source>
</reference>
<accession>A0A6J2T570</accession>
<feature type="region of interest" description="Disordered" evidence="2">
    <location>
        <begin position="308"/>
        <end position="389"/>
    </location>
</feature>
<comment type="similarity">
    <text evidence="1">Belongs to the FAM89 family.</text>
</comment>
<feature type="compositionally biased region" description="Low complexity" evidence="2">
    <location>
        <begin position="88"/>
        <end position="105"/>
    </location>
</feature>
<dbReference type="AlphaFoldDB" id="A0A6J2T570"/>
<feature type="compositionally biased region" description="Low complexity" evidence="2">
    <location>
        <begin position="43"/>
        <end position="56"/>
    </location>
</feature>
<gene>
    <name evidence="4" type="primary">LOC115620913</name>
</gene>
<protein>
    <submittedName>
        <fullName evidence="4">Formin-J isoform X1</fullName>
    </submittedName>
</protein>
<evidence type="ECO:0000313" key="3">
    <source>
        <dbReference type="Proteomes" id="UP000504634"/>
    </source>
</evidence>
<feature type="compositionally biased region" description="Basic and acidic residues" evidence="2">
    <location>
        <begin position="584"/>
        <end position="594"/>
    </location>
</feature>
<sequence length="940" mass="101288">MATASAPTQSQTMVKRPGPPVPPRPLQAGLLRAQRESSMQANKTIATPKSATATASTPPPIIQKKPTFVSQLSAVGRTLVYKSPSLNLQKKQAQTQTPTTALGTAPKPPLKLRKAPDVPTAKPRADAVQQEQQPSSGLVVTVNRHNSLSAASSSNATPLKDTRLSLGKVDFERAGLQVATQPLPRPRKIVQMPVATLDVEDMDMPAFQAPPATPATSIFRRSKTTLDSFGKGDSNTSTISLSNGSGNSSFLSGKTVEIKNNLKNAAERLFSEIIISQGQKHSTNLDPTIITKHERAIQHQALLEQELAQERHKRQQQQQQQQQHQQQKQQQQQQQSQQVTIVTSHAAGNRTRININGGDNQTHNNSSIHPVANNNSSTMKTSISADNSPEKKKHAFHELLISELAAMRNRSCSLEHLSTKQPPGVAKPKAPTSNANGAATIISTTAATTPTKAQARKRYYSIDDHYEDDDDEDQDTEDVDADNVEDADGDEEDTLTYAVNKSLKSNHNESSSPRKRCPSGCSSDSSPYGTERSQRIRTSDWIEVGDNGKQVTLTSCHISLEDSGLEDEERLDDMSSSGVGDSWDSVKEAENEKRCRNVKRVMSISGLPPLPKSLSGFNKLLGSDSGLLSDVDAQLEHNNNSNNNKENDSSSGNKLAIQKDSDNNNSNNQQLPAKDSDDNVNDKSAALALKATASNANESENTTSAVAPTTAIATATITAANTTTTGATTTSANSSPVKAATTAATSPAPLATNGSTLDAQLATLRKEMYGLRQLDLSLLSQLWALNDSIQEFRTMIEEQEMDEDDDDVDDEDDVDEQGNRRHHSPTPSSYDSVSSDGGGAETAETAEPVKRLGTIPKVITTQPKLSNETIPKQQQPPPPPQQQQQHQRQPVAVKPQQQQPLVSEVKPVPRMRSAPPPPPSAIATGVISTARKPTAPPRPT</sequence>
<feature type="compositionally biased region" description="Low complexity" evidence="2">
    <location>
        <begin position="825"/>
        <end position="835"/>
    </location>
</feature>
<name>A0A6J2T570_DROLE</name>
<feature type="compositionally biased region" description="Polar residues" evidence="2">
    <location>
        <begin position="1"/>
        <end position="13"/>
    </location>
</feature>
<dbReference type="RefSeq" id="XP_030370268.1">
    <property type="nucleotide sequence ID" value="XM_030514408.1"/>
</dbReference>
<dbReference type="PANTHER" id="PTHR46949:SF1">
    <property type="entry name" value="AT07979P2"/>
    <property type="match status" value="1"/>
</dbReference>
<proteinExistence type="inferred from homology"/>
<feature type="compositionally biased region" description="Low complexity" evidence="2">
    <location>
        <begin position="234"/>
        <end position="250"/>
    </location>
</feature>
<feature type="compositionally biased region" description="Low complexity" evidence="2">
    <location>
        <begin position="574"/>
        <end position="583"/>
    </location>
</feature>
<dbReference type="InterPro" id="IPR039499">
    <property type="entry name" value="LURA1/LRA25"/>
</dbReference>